<evidence type="ECO:0000259" key="3">
    <source>
        <dbReference type="Pfam" id="PF00149"/>
    </source>
</evidence>
<keyword evidence="6" id="KW-1185">Reference proteome</keyword>
<keyword evidence="2" id="KW-0378">Hydrolase</keyword>
<dbReference type="InterPro" id="IPR029052">
    <property type="entry name" value="Metallo-depent_PP-like"/>
</dbReference>
<protein>
    <submittedName>
        <fullName evidence="5">Bifunctional metallophosphatase/5'-nucleotidase</fullName>
    </submittedName>
</protein>
<dbReference type="RefSeq" id="WP_188645522.1">
    <property type="nucleotide sequence ID" value="NZ_BMKL01000001.1"/>
</dbReference>
<name>A0ABQ1SAV4_9SPHN</name>
<comment type="caution">
    <text evidence="5">The sequence shown here is derived from an EMBL/GenBank/DDBJ whole genome shotgun (WGS) entry which is preliminary data.</text>
</comment>
<evidence type="ECO:0000313" key="5">
    <source>
        <dbReference type="EMBL" id="GGE05332.1"/>
    </source>
</evidence>
<keyword evidence="1 2" id="KW-0732">Signal</keyword>
<dbReference type="PANTHER" id="PTHR11575">
    <property type="entry name" value="5'-NUCLEOTIDASE-RELATED"/>
    <property type="match status" value="1"/>
</dbReference>
<dbReference type="EMBL" id="BMKL01000001">
    <property type="protein sequence ID" value="GGE05332.1"/>
    <property type="molecule type" value="Genomic_DNA"/>
</dbReference>
<organism evidence="5 6">
    <name type="scientific">Tsuneonella deserti</name>
    <dbReference type="NCBI Taxonomy" id="2035528"/>
    <lineage>
        <taxon>Bacteria</taxon>
        <taxon>Pseudomonadati</taxon>
        <taxon>Pseudomonadota</taxon>
        <taxon>Alphaproteobacteria</taxon>
        <taxon>Sphingomonadales</taxon>
        <taxon>Erythrobacteraceae</taxon>
        <taxon>Tsuneonella</taxon>
    </lineage>
</organism>
<evidence type="ECO:0000259" key="4">
    <source>
        <dbReference type="Pfam" id="PF02872"/>
    </source>
</evidence>
<dbReference type="Pfam" id="PF00149">
    <property type="entry name" value="Metallophos"/>
    <property type="match status" value="1"/>
</dbReference>
<evidence type="ECO:0000313" key="6">
    <source>
        <dbReference type="Proteomes" id="UP000619041"/>
    </source>
</evidence>
<feature type="domain" description="5'-Nucleotidase C-terminal" evidence="4">
    <location>
        <begin position="386"/>
        <end position="532"/>
    </location>
</feature>
<dbReference type="PROSITE" id="PS51257">
    <property type="entry name" value="PROKAR_LIPOPROTEIN"/>
    <property type="match status" value="1"/>
</dbReference>
<dbReference type="InterPro" id="IPR008334">
    <property type="entry name" value="5'-Nucleotdase_C"/>
</dbReference>
<comment type="similarity">
    <text evidence="2">Belongs to the 5'-nucleotidase family.</text>
</comment>
<dbReference type="SUPFAM" id="SSF55816">
    <property type="entry name" value="5'-nucleotidase (syn. UDP-sugar hydrolase), C-terminal domain"/>
    <property type="match status" value="1"/>
</dbReference>
<accession>A0ABQ1SAV4</accession>
<dbReference type="InterPro" id="IPR036907">
    <property type="entry name" value="5'-Nucleotdase_C_sf"/>
</dbReference>
<gene>
    <name evidence="5" type="ORF">GCM10011515_26070</name>
</gene>
<feature type="domain" description="Calcineurin-like phosphoesterase" evidence="3">
    <location>
        <begin position="31"/>
        <end position="287"/>
    </location>
</feature>
<evidence type="ECO:0000256" key="1">
    <source>
        <dbReference type="ARBA" id="ARBA00022729"/>
    </source>
</evidence>
<feature type="signal peptide" evidence="2">
    <location>
        <begin position="1"/>
        <end position="23"/>
    </location>
</feature>
<proteinExistence type="inferred from homology"/>
<dbReference type="PANTHER" id="PTHR11575:SF24">
    <property type="entry name" value="5'-NUCLEOTIDASE"/>
    <property type="match status" value="1"/>
</dbReference>
<dbReference type="Gene3D" id="3.90.780.10">
    <property type="entry name" value="5'-Nucleotidase, C-terminal domain"/>
    <property type="match status" value="1"/>
</dbReference>
<sequence>MIRTLIALPLAAGLAACATVPQASREPVTVRIVGLNDFHGNIEPIKRPIVIEDGQGGKQEVYAGGAASFATAVAQLRSQDPFNMAIGAGDLISASPLASSLFLDEPTVGVMNRVHLDFTSVGNHEFDRGWKELKRLRNGGCEKFTLREPCAVEPAYKGTDYPILAANVRTPDGTTLFPGYGIKRFGSGRNAVAVGVIGLTLKGTAQIVSPGGIEGLTFEDEAESINALVPKVIAEGADAVVVAIHQGLVPEPGDSYTGCGAMAGDLRDILARLDPRIDLVISGHTHKAYVCDFSRVDPSRHFTVTSAGYGGTLLTDIALKIDPRLGDVTAVAARNVPVQSAGEGRPANAGFANFAPDPAIAEYVGMYTAAAAEVSNRPVGRISASALKKKPESSLGNLVADAQLASTRDAGAQVAFMNPGGVRTDLVARQGGVVTFGDIYAVQPFGNTLVTMTYTGAQVLQILEEQFANMNDWNILAVSDGFTMTLDPSKPAGQRVVAAALDGKPIDPTAKYRVTLNNFIAAGGDGFVTFKEGADPQVGPLDLDSMEEYLRGKDMVQVPPVGRVTLIGG</sequence>
<evidence type="ECO:0000256" key="2">
    <source>
        <dbReference type="RuleBase" id="RU362119"/>
    </source>
</evidence>
<dbReference type="PRINTS" id="PR01607">
    <property type="entry name" value="APYRASEFAMLY"/>
</dbReference>
<feature type="chain" id="PRO_5044964245" evidence="2">
    <location>
        <begin position="24"/>
        <end position="569"/>
    </location>
</feature>
<dbReference type="InterPro" id="IPR004843">
    <property type="entry name" value="Calcineurin-like_PHP"/>
</dbReference>
<dbReference type="Pfam" id="PF02872">
    <property type="entry name" value="5_nucleotid_C"/>
    <property type="match status" value="1"/>
</dbReference>
<reference evidence="6" key="1">
    <citation type="journal article" date="2019" name="Int. J. Syst. Evol. Microbiol.">
        <title>The Global Catalogue of Microorganisms (GCM) 10K type strain sequencing project: providing services to taxonomists for standard genome sequencing and annotation.</title>
        <authorList>
            <consortium name="The Broad Institute Genomics Platform"/>
            <consortium name="The Broad Institute Genome Sequencing Center for Infectious Disease"/>
            <person name="Wu L."/>
            <person name="Ma J."/>
        </authorList>
    </citation>
    <scope>NUCLEOTIDE SEQUENCE [LARGE SCALE GENOMIC DNA]</scope>
    <source>
        <strain evidence="6">CGMCC 1.15959</strain>
    </source>
</reference>
<dbReference type="InterPro" id="IPR006179">
    <property type="entry name" value="5_nucleotidase/apyrase"/>
</dbReference>
<dbReference type="Gene3D" id="3.60.21.10">
    <property type="match status" value="1"/>
</dbReference>
<dbReference type="Proteomes" id="UP000619041">
    <property type="component" value="Unassembled WGS sequence"/>
</dbReference>
<keyword evidence="2" id="KW-0547">Nucleotide-binding</keyword>
<dbReference type="SUPFAM" id="SSF56300">
    <property type="entry name" value="Metallo-dependent phosphatases"/>
    <property type="match status" value="1"/>
</dbReference>